<evidence type="ECO:0000313" key="4">
    <source>
        <dbReference type="EMBL" id="PXY36828.1"/>
    </source>
</evidence>
<comment type="caution">
    <text evidence="4">The sequence shown here is derived from an EMBL/GenBank/DDBJ whole genome shotgun (WGS) entry which is preliminary data.</text>
</comment>
<dbReference type="AlphaFoldDB" id="A0A318LX69"/>
<dbReference type="EMBL" id="MASU01000005">
    <property type="protein sequence ID" value="PXY36828.1"/>
    <property type="molecule type" value="Genomic_DNA"/>
</dbReference>
<feature type="domain" description="HTH tetR-type" evidence="3">
    <location>
        <begin position="19"/>
        <end position="80"/>
    </location>
</feature>
<organism evidence="4 5">
    <name type="scientific">Prauserella flavalba</name>
    <dbReference type="NCBI Taxonomy" id="1477506"/>
    <lineage>
        <taxon>Bacteria</taxon>
        <taxon>Bacillati</taxon>
        <taxon>Actinomycetota</taxon>
        <taxon>Actinomycetes</taxon>
        <taxon>Pseudonocardiales</taxon>
        <taxon>Pseudonocardiaceae</taxon>
        <taxon>Prauserella</taxon>
    </lineage>
</organism>
<dbReference type="PANTHER" id="PTHR30055:SF209">
    <property type="entry name" value="POSSIBLE TRANSCRIPTIONAL REGULATORY PROTEIN (PROBABLY TETR-FAMILY)"/>
    <property type="match status" value="1"/>
</dbReference>
<dbReference type="InterPro" id="IPR001647">
    <property type="entry name" value="HTH_TetR"/>
</dbReference>
<proteinExistence type="predicted"/>
<reference evidence="4 5" key="1">
    <citation type="submission" date="2016-07" db="EMBL/GenBank/DDBJ databases">
        <title>Draft genome sequence of Prauserella sp. YIM 121212, isolated from alkaline soil.</title>
        <authorList>
            <person name="Ruckert C."/>
            <person name="Albersmeier A."/>
            <person name="Jiang C.-L."/>
            <person name="Jiang Y."/>
            <person name="Kalinowski J."/>
            <person name="Schneider O."/>
            <person name="Winkler A."/>
            <person name="Zotchev S.B."/>
        </authorList>
    </citation>
    <scope>NUCLEOTIDE SEQUENCE [LARGE SCALE GENOMIC DNA]</scope>
    <source>
        <strain evidence="4 5">YIM 121212</strain>
    </source>
</reference>
<dbReference type="PANTHER" id="PTHR30055">
    <property type="entry name" value="HTH-TYPE TRANSCRIPTIONAL REGULATOR RUTR"/>
    <property type="match status" value="1"/>
</dbReference>
<dbReference type="PROSITE" id="PS50977">
    <property type="entry name" value="HTH_TETR_2"/>
    <property type="match status" value="1"/>
</dbReference>
<keyword evidence="5" id="KW-1185">Reference proteome</keyword>
<dbReference type="InterPro" id="IPR050109">
    <property type="entry name" value="HTH-type_TetR-like_transc_reg"/>
</dbReference>
<dbReference type="GO" id="GO:0003700">
    <property type="term" value="F:DNA-binding transcription factor activity"/>
    <property type="evidence" value="ECO:0007669"/>
    <property type="project" value="TreeGrafter"/>
</dbReference>
<dbReference type="OrthoDB" id="3783612at2"/>
<dbReference type="GO" id="GO:0000976">
    <property type="term" value="F:transcription cis-regulatory region binding"/>
    <property type="evidence" value="ECO:0007669"/>
    <property type="project" value="TreeGrafter"/>
</dbReference>
<feature type="DNA-binding region" description="H-T-H motif" evidence="2">
    <location>
        <begin position="43"/>
        <end position="62"/>
    </location>
</feature>
<accession>A0A318LX69</accession>
<keyword evidence="1 2" id="KW-0238">DNA-binding</keyword>
<dbReference type="Proteomes" id="UP000247892">
    <property type="component" value="Unassembled WGS sequence"/>
</dbReference>
<evidence type="ECO:0000256" key="1">
    <source>
        <dbReference type="ARBA" id="ARBA00023125"/>
    </source>
</evidence>
<evidence type="ECO:0000259" key="3">
    <source>
        <dbReference type="PROSITE" id="PS50977"/>
    </source>
</evidence>
<gene>
    <name evidence="4" type="ORF">BA062_07985</name>
</gene>
<evidence type="ECO:0000313" key="5">
    <source>
        <dbReference type="Proteomes" id="UP000247892"/>
    </source>
</evidence>
<name>A0A318LX69_9PSEU</name>
<dbReference type="SUPFAM" id="SSF46689">
    <property type="entry name" value="Homeodomain-like"/>
    <property type="match status" value="1"/>
</dbReference>
<evidence type="ECO:0000256" key="2">
    <source>
        <dbReference type="PROSITE-ProRule" id="PRU00335"/>
    </source>
</evidence>
<dbReference type="RefSeq" id="WP_110337089.1">
    <property type="nucleotide sequence ID" value="NZ_JBHVKT010000038.1"/>
</dbReference>
<dbReference type="InterPro" id="IPR009057">
    <property type="entry name" value="Homeodomain-like_sf"/>
</dbReference>
<protein>
    <submittedName>
        <fullName evidence="4">Transcriptional regulator</fullName>
    </submittedName>
</protein>
<sequence length="214" mass="23104">MDPTPLRTYGGVTGSDRQAERRAQLVEAGLELLGARDGEQNLSVRGVCRQAGLAARYFYESFADRDAFAIAVYDHVVEDIAATTLAAVDAAPRDARAKIRAGLGTIVRTVAEDPRRGRLLFSPALSGTVLAKRRVESTRLFVRLLGLQAREFYGVHTSTRLEVTAELLVGGLAQTLTSWLDGTLPASEEEIVEHCGDIFFTVAEHTDLGGSTAD</sequence>
<dbReference type="Gene3D" id="1.10.357.10">
    <property type="entry name" value="Tetracycline Repressor, domain 2"/>
    <property type="match status" value="1"/>
</dbReference>